<name>A0ABT7SAW5_9CELL</name>
<dbReference type="PROSITE" id="PS00561">
    <property type="entry name" value="CBM2_A"/>
    <property type="match status" value="1"/>
</dbReference>
<dbReference type="PROSITE" id="PS51173">
    <property type="entry name" value="CBM2"/>
    <property type="match status" value="1"/>
</dbReference>
<evidence type="ECO:0000256" key="7">
    <source>
        <dbReference type="ARBA" id="ARBA00023326"/>
    </source>
</evidence>
<dbReference type="SMART" id="SM00060">
    <property type="entry name" value="FN3"/>
    <property type="match status" value="2"/>
</dbReference>
<dbReference type="Gene3D" id="3.20.20.40">
    <property type="entry name" value="1, 4-beta cellobiohydrolase"/>
    <property type="match status" value="1"/>
</dbReference>
<dbReference type="Pfam" id="PF00553">
    <property type="entry name" value="CBM_2"/>
    <property type="match status" value="1"/>
</dbReference>
<dbReference type="EMBL" id="JAUCGQ010000001">
    <property type="protein sequence ID" value="MDM7853330.1"/>
    <property type="molecule type" value="Genomic_DNA"/>
</dbReference>
<dbReference type="InterPro" id="IPR008965">
    <property type="entry name" value="CBM2/CBM3_carb-bd_dom_sf"/>
</dbReference>
<dbReference type="InterPro" id="IPR001919">
    <property type="entry name" value="CBD2"/>
</dbReference>
<dbReference type="InterPro" id="IPR018366">
    <property type="entry name" value="CBM2_CS"/>
</dbReference>
<dbReference type="GO" id="GO:0016787">
    <property type="term" value="F:hydrolase activity"/>
    <property type="evidence" value="ECO:0007669"/>
    <property type="project" value="UniProtKB-KW"/>
</dbReference>
<dbReference type="InterPro" id="IPR012291">
    <property type="entry name" value="CBM2_carb-bd_dom_sf"/>
</dbReference>
<feature type="chain" id="PRO_5045007851" description="Glucanase" evidence="9">
    <location>
        <begin position="40"/>
        <end position="775"/>
    </location>
</feature>
<organism evidence="13 14">
    <name type="scientific">Cellulomonas alba</name>
    <dbReference type="NCBI Taxonomy" id="3053467"/>
    <lineage>
        <taxon>Bacteria</taxon>
        <taxon>Bacillati</taxon>
        <taxon>Actinomycetota</taxon>
        <taxon>Actinomycetes</taxon>
        <taxon>Micrococcales</taxon>
        <taxon>Cellulomonadaceae</taxon>
        <taxon>Cellulomonas</taxon>
    </lineage>
</organism>
<keyword evidence="7 9" id="KW-0624">Polysaccharide degradation</keyword>
<comment type="caution">
    <text evidence="13">The sequence shown here is derived from an EMBL/GenBank/DDBJ whole genome shotgun (WGS) entry which is preliminary data.</text>
</comment>
<dbReference type="PRINTS" id="PR00733">
    <property type="entry name" value="GLHYDRLASE6"/>
</dbReference>
<dbReference type="SUPFAM" id="SSF49265">
    <property type="entry name" value="Fibronectin type III"/>
    <property type="match status" value="1"/>
</dbReference>
<keyword evidence="5 9" id="KW-0119">Carbohydrate metabolism</keyword>
<keyword evidence="3 9" id="KW-0136">Cellulose degradation</keyword>
<accession>A0ABT7SAW5</accession>
<dbReference type="InterPro" id="IPR016288">
    <property type="entry name" value="Beta_cellobiohydrolase"/>
</dbReference>
<dbReference type="InterPro" id="IPR036116">
    <property type="entry name" value="FN3_sf"/>
</dbReference>
<dbReference type="SMART" id="SM00637">
    <property type="entry name" value="CBD_II"/>
    <property type="match status" value="1"/>
</dbReference>
<evidence type="ECO:0000256" key="4">
    <source>
        <dbReference type="ARBA" id="ARBA00023157"/>
    </source>
</evidence>
<keyword evidence="14" id="KW-1185">Reference proteome</keyword>
<keyword evidence="6 9" id="KW-0326">Glycosidase</keyword>
<evidence type="ECO:0000256" key="5">
    <source>
        <dbReference type="ARBA" id="ARBA00023277"/>
    </source>
</evidence>
<dbReference type="EC" id="3.2.1.-" evidence="9"/>
<dbReference type="Gene3D" id="2.60.40.290">
    <property type="match status" value="1"/>
</dbReference>
<feature type="region of interest" description="Disordered" evidence="10">
    <location>
        <begin position="365"/>
        <end position="386"/>
    </location>
</feature>
<dbReference type="PROSITE" id="PS50853">
    <property type="entry name" value="FN3"/>
    <property type="match status" value="2"/>
</dbReference>
<dbReference type="Pfam" id="PF01341">
    <property type="entry name" value="Glyco_hydro_6"/>
    <property type="match status" value="1"/>
</dbReference>
<feature type="domain" description="Fibronectin type-III" evidence="11">
    <location>
        <begin position="577"/>
        <end position="665"/>
    </location>
</feature>
<dbReference type="PANTHER" id="PTHR34876">
    <property type="match status" value="1"/>
</dbReference>
<dbReference type="PANTHER" id="PTHR34876:SF4">
    <property type="entry name" value="1,4-BETA-D-GLUCAN CELLOBIOHYDROLASE C-RELATED"/>
    <property type="match status" value="1"/>
</dbReference>
<feature type="domain" description="CBM2" evidence="12">
    <location>
        <begin position="666"/>
        <end position="775"/>
    </location>
</feature>
<dbReference type="RefSeq" id="WP_289452857.1">
    <property type="nucleotide sequence ID" value="NZ_JAUCGQ010000001.1"/>
</dbReference>
<dbReference type="Pfam" id="PF00041">
    <property type="entry name" value="fn3"/>
    <property type="match status" value="2"/>
</dbReference>
<feature type="signal peptide" evidence="9">
    <location>
        <begin position="1"/>
        <end position="39"/>
    </location>
</feature>
<keyword evidence="4" id="KW-1015">Disulfide bond</keyword>
<evidence type="ECO:0000256" key="1">
    <source>
        <dbReference type="ARBA" id="ARBA00022729"/>
    </source>
</evidence>
<evidence type="ECO:0000256" key="2">
    <source>
        <dbReference type="ARBA" id="ARBA00022801"/>
    </source>
</evidence>
<dbReference type="InterPro" id="IPR003961">
    <property type="entry name" value="FN3_dom"/>
</dbReference>
<keyword evidence="2 9" id="KW-0378">Hydrolase</keyword>
<proteinExistence type="inferred from homology"/>
<dbReference type="Proteomes" id="UP001529338">
    <property type="component" value="Unassembled WGS sequence"/>
</dbReference>
<evidence type="ECO:0000256" key="8">
    <source>
        <dbReference type="PROSITE-ProRule" id="PRU10057"/>
    </source>
</evidence>
<dbReference type="SUPFAM" id="SSF51989">
    <property type="entry name" value="Glycosyl hydrolases family 6, cellulases"/>
    <property type="match status" value="1"/>
</dbReference>
<sequence length="775" mass="79493">MSTLRNTAVRRRVGVVATAATATAIVAAVPISLATSAAAATHVDNPFVGATQYYNPQWKAEVDAEAAKQTDSSLAAKMRSIDTQPTSVWMDRISAIAGNADGNGLQYHLDQALAQQQGSTPIVFNVVIYDLPGRDCHALASNGELPATDAGLARYKSEYIDPIATLFSSSKYANIRIVATIEPDSLPNITTNSSEAACAAAGPYYKAGVKYALDKLHAIPNVYNYLDLAHSGWLGWESNSGPAAQLMAQVAQSTTAGYSSVDGFVTDTANTTPLNEPFLQDSSKQVGGQPIKSANFYEWNPDLDEAHFTADMYSRLVSAGFPSSIGMLVDTSRNGWGGPNRPTAVSTSSDLNTYVDASRVDRRTHRGEWCNPNGAGIGERPQATPSGYSSSHLDAFVWVKPPGESDGSSSAIANDQGKGFDRMCDPTYSSDALKGHTTNALPNAPLSGQWFSAQFQQLVTNAYPAIGGSTNPPPSDTTAPSAPTNLKAGTITSSSVALSWTASTDDTGVAGYDVYSGSTKVASSTTTSATVTGLSAATAYSFTVKARDAAGNVSSASSSVSATTLSGGTTDTTAPSVPSGLTAGTTTSSSVPLSWSASTDNSGGSGVAGYDVLQGTTVIATTTSTSYTVTGLSGSTTYSFAVRAKDVAGNVSASSSAVSATTKSGSTNGGASCKVTYQVSSWNNGLSANISIVNTGTTAISGWTLAFALPSGQQVTQGWSATWSQSGANVTAKNLDWNASLAPGASTSIGFNGSHNGTNTNPSSFTLNGTACTLG</sequence>
<dbReference type="InterPro" id="IPR001524">
    <property type="entry name" value="Glyco_hydro_6_CS"/>
</dbReference>
<gene>
    <name evidence="13" type="ORF">QRT04_00150</name>
</gene>
<feature type="region of interest" description="Disordered" evidence="10">
    <location>
        <begin position="556"/>
        <end position="598"/>
    </location>
</feature>
<reference evidence="13 14" key="1">
    <citation type="submission" date="2023-06" db="EMBL/GenBank/DDBJ databases">
        <title>Cellulomonas sp. MW4 Whole genome sequence.</title>
        <authorList>
            <person name="Park S."/>
        </authorList>
    </citation>
    <scope>NUCLEOTIDE SEQUENCE [LARGE SCALE GENOMIC DNA]</scope>
    <source>
        <strain evidence="13 14">MW4</strain>
    </source>
</reference>
<evidence type="ECO:0000256" key="9">
    <source>
        <dbReference type="RuleBase" id="RU361186"/>
    </source>
</evidence>
<evidence type="ECO:0000259" key="12">
    <source>
        <dbReference type="PROSITE" id="PS51173"/>
    </source>
</evidence>
<feature type="active site" description="Proton donor" evidence="8">
    <location>
        <position position="184"/>
    </location>
</feature>
<evidence type="ECO:0000259" key="11">
    <source>
        <dbReference type="PROSITE" id="PS50853"/>
    </source>
</evidence>
<dbReference type="SUPFAM" id="SSF49384">
    <property type="entry name" value="Carbohydrate-binding domain"/>
    <property type="match status" value="1"/>
</dbReference>
<comment type="similarity">
    <text evidence="9">Belongs to the glycosyl hydrolase family 6.</text>
</comment>
<dbReference type="InterPro" id="IPR036434">
    <property type="entry name" value="Beta_cellobiohydrolase_sf"/>
</dbReference>
<dbReference type="Gene3D" id="2.60.40.10">
    <property type="entry name" value="Immunoglobulins"/>
    <property type="match status" value="2"/>
</dbReference>
<evidence type="ECO:0000313" key="13">
    <source>
        <dbReference type="EMBL" id="MDM7853330.1"/>
    </source>
</evidence>
<dbReference type="CDD" id="cd00063">
    <property type="entry name" value="FN3"/>
    <property type="match status" value="2"/>
</dbReference>
<dbReference type="InterPro" id="IPR013783">
    <property type="entry name" value="Ig-like_fold"/>
</dbReference>
<dbReference type="PROSITE" id="PS00656">
    <property type="entry name" value="GLYCOSYL_HYDROL_F6_2"/>
    <property type="match status" value="1"/>
</dbReference>
<feature type="compositionally biased region" description="Low complexity" evidence="10">
    <location>
        <begin position="556"/>
        <end position="590"/>
    </location>
</feature>
<protein>
    <recommendedName>
        <fullName evidence="9">Glucanase</fullName>
        <ecNumber evidence="9">3.2.1.-</ecNumber>
    </recommendedName>
</protein>
<evidence type="ECO:0000256" key="3">
    <source>
        <dbReference type="ARBA" id="ARBA00023001"/>
    </source>
</evidence>
<evidence type="ECO:0000256" key="6">
    <source>
        <dbReference type="ARBA" id="ARBA00023295"/>
    </source>
</evidence>
<feature type="domain" description="Fibronectin type-III" evidence="11">
    <location>
        <begin position="482"/>
        <end position="567"/>
    </location>
</feature>
<evidence type="ECO:0000256" key="10">
    <source>
        <dbReference type="SAM" id="MobiDB-lite"/>
    </source>
</evidence>
<keyword evidence="1 9" id="KW-0732">Signal</keyword>
<evidence type="ECO:0000313" key="14">
    <source>
        <dbReference type="Proteomes" id="UP001529338"/>
    </source>
</evidence>